<evidence type="ECO:0000256" key="20">
    <source>
        <dbReference type="SAM" id="MobiDB-lite"/>
    </source>
</evidence>
<keyword evidence="12" id="KW-0418">Kinase</keyword>
<dbReference type="GO" id="GO:0005524">
    <property type="term" value="F:ATP binding"/>
    <property type="evidence" value="ECO:0007669"/>
    <property type="project" value="UniProtKB-UniRule"/>
</dbReference>
<dbReference type="EnsemblPlants" id="EMT29429">
    <property type="protein sequence ID" value="EMT29429"/>
    <property type="gene ID" value="F775_06061"/>
</dbReference>
<keyword evidence="11" id="KW-0547">Nucleotide-binding</keyword>
<dbReference type="Pfam" id="PF13855">
    <property type="entry name" value="LRR_8"/>
    <property type="match status" value="4"/>
</dbReference>
<evidence type="ECO:0000256" key="11">
    <source>
        <dbReference type="ARBA" id="ARBA00022741"/>
    </source>
</evidence>
<evidence type="ECO:0000256" key="13">
    <source>
        <dbReference type="ARBA" id="ARBA00022840"/>
    </source>
</evidence>
<feature type="transmembrane region" description="Helical" evidence="21">
    <location>
        <begin position="1102"/>
        <end position="1124"/>
    </location>
</feature>
<evidence type="ECO:0000256" key="4">
    <source>
        <dbReference type="ARBA" id="ARBA00022475"/>
    </source>
</evidence>
<evidence type="ECO:0000313" key="23">
    <source>
        <dbReference type="EnsemblPlants" id="EMT29429"/>
    </source>
</evidence>
<keyword evidence="15 21" id="KW-0472">Membrane</keyword>
<dbReference type="InterPro" id="IPR000719">
    <property type="entry name" value="Prot_kinase_dom"/>
</dbReference>
<evidence type="ECO:0000256" key="21">
    <source>
        <dbReference type="SAM" id="Phobius"/>
    </source>
</evidence>
<dbReference type="Gene3D" id="3.30.200.20">
    <property type="entry name" value="Phosphorylase Kinase, domain 1"/>
    <property type="match status" value="1"/>
</dbReference>
<evidence type="ECO:0000256" key="14">
    <source>
        <dbReference type="ARBA" id="ARBA00022989"/>
    </source>
</evidence>
<dbReference type="SUPFAM" id="SSF52058">
    <property type="entry name" value="L domain-like"/>
    <property type="match status" value="1"/>
</dbReference>
<evidence type="ECO:0000256" key="2">
    <source>
        <dbReference type="ARBA" id="ARBA00009592"/>
    </source>
</evidence>
<dbReference type="SMART" id="SM00220">
    <property type="entry name" value="S_TKc"/>
    <property type="match status" value="1"/>
</dbReference>
<feature type="domain" description="Protein kinase" evidence="22">
    <location>
        <begin position="1177"/>
        <end position="1448"/>
    </location>
</feature>
<dbReference type="PANTHER" id="PTHR48056:SF18">
    <property type="entry name" value="NON-SPECIFIC SERINE_THREONINE PROTEIN KINASE"/>
    <property type="match status" value="1"/>
</dbReference>
<evidence type="ECO:0000256" key="15">
    <source>
        <dbReference type="ARBA" id="ARBA00023136"/>
    </source>
</evidence>
<proteinExistence type="inferred from homology"/>
<keyword evidence="9" id="KW-0732">Signal</keyword>
<reference evidence="23" key="1">
    <citation type="submission" date="2015-06" db="UniProtKB">
        <authorList>
            <consortium name="EnsemblPlants"/>
        </authorList>
    </citation>
    <scope>IDENTIFICATION</scope>
</reference>
<dbReference type="PROSITE" id="PS50011">
    <property type="entry name" value="PROTEIN_KINASE_DOM"/>
    <property type="match status" value="1"/>
</dbReference>
<dbReference type="PROSITE" id="PS00107">
    <property type="entry name" value="PROTEIN_KINASE_ATP"/>
    <property type="match status" value="1"/>
</dbReference>
<evidence type="ECO:0000256" key="9">
    <source>
        <dbReference type="ARBA" id="ARBA00022729"/>
    </source>
</evidence>
<dbReference type="GO" id="GO:0005886">
    <property type="term" value="C:plasma membrane"/>
    <property type="evidence" value="ECO:0007669"/>
    <property type="project" value="UniProtKB-SubCell"/>
</dbReference>
<feature type="compositionally biased region" description="Gly residues" evidence="20">
    <location>
        <begin position="187"/>
        <end position="554"/>
    </location>
</feature>
<accession>M8C592</accession>
<name>M8C592_AEGTA</name>
<dbReference type="InterPro" id="IPR032675">
    <property type="entry name" value="LRR_dom_sf"/>
</dbReference>
<keyword evidence="14 21" id="KW-1133">Transmembrane helix</keyword>
<dbReference type="FunFam" id="1.10.510.10:FF:000309">
    <property type="entry name" value="Leucine-rich repeat receptor-like protein kinase"/>
    <property type="match status" value="1"/>
</dbReference>
<dbReference type="InterPro" id="IPR050647">
    <property type="entry name" value="Plant_LRR-RLKs"/>
</dbReference>
<dbReference type="InterPro" id="IPR001245">
    <property type="entry name" value="Ser-Thr/Tyr_kinase_cat_dom"/>
</dbReference>
<dbReference type="Pfam" id="PF07714">
    <property type="entry name" value="PK_Tyr_Ser-Thr"/>
    <property type="match status" value="1"/>
</dbReference>
<evidence type="ECO:0000256" key="7">
    <source>
        <dbReference type="ARBA" id="ARBA00022679"/>
    </source>
</evidence>
<dbReference type="PANTHER" id="PTHR48056">
    <property type="entry name" value="LRR RECEPTOR-LIKE SERINE/THREONINE-PROTEIN KINASE-RELATED"/>
    <property type="match status" value="1"/>
</dbReference>
<keyword evidence="17" id="KW-0325">Glycoprotein</keyword>
<keyword evidence="6" id="KW-0433">Leucine-rich repeat</keyword>
<feature type="region of interest" description="Disordered" evidence="20">
    <location>
        <begin position="1"/>
        <end position="24"/>
    </location>
</feature>
<evidence type="ECO:0000256" key="19">
    <source>
        <dbReference type="ARBA" id="ARBA00048679"/>
    </source>
</evidence>
<keyword evidence="16" id="KW-0675">Receptor</keyword>
<dbReference type="EC" id="2.7.11.1" evidence="3"/>
<evidence type="ECO:0000256" key="8">
    <source>
        <dbReference type="ARBA" id="ARBA00022692"/>
    </source>
</evidence>
<keyword evidence="5" id="KW-0723">Serine/threonine-protein kinase</keyword>
<dbReference type="PROSITE" id="PS51450">
    <property type="entry name" value="LRR"/>
    <property type="match status" value="1"/>
</dbReference>
<keyword evidence="7" id="KW-0808">Transferase</keyword>
<dbReference type="SUPFAM" id="SSF56112">
    <property type="entry name" value="Protein kinase-like (PK-like)"/>
    <property type="match status" value="1"/>
</dbReference>
<sequence length="1460" mass="151064">MTPRRGQRQNAAGAGLTSQNRISVPNEVQMPRNFLKNFFWSKERLEASGEDQMMKHGPMRHQGAPQGVTMSQRNYRDISFPHILVEIEKNTKDYMSMQFEHNNFFTEELKEHSILLDTIAKQLDHFSNTKLDEKGTEEESTLARRCPIIQRVKNLMKKLIKVGLERAIFTLVPVQSRTGTNVSIGPGSCGQGPAGPRGGIGPGSCGQGPAGPRGGIGPGSCGQGPAGPRGGIGPGSCGQGPAGPRGGIGPGSCGQGPAGPRGGIGPGSCGQGPAGPRGGIGPGSCGQGPAGPRGGIGPGSCGQGPAGPRGGIGPGSCGQGPAGPRGGIGPGSCGQGPAGPRGGIGPGSCGQGPAGPRGGIGPGSCGQGPAGPRGGIGPGSCGQGPAGPRGGIGPGSCGQGPAGPRGGIGPGSCGQGPAGPRGGIGPGSCGQGPAGPRGGIGPGSCGQGPAGPRGGIGPGSCGQGPAGPRGGIGPGSCGQGPAGPRGGIGPGSCGQGPAGPRGGIGPGSCGQGPAGPRGGIGPGSCGQGPAGPRGGIGPGSCGQGPAGPRGGIGPDGDDDDDGDGRTGKFNVGETATRFAGPHPAFPGAANLTVLDISGNRFSGSINTTALCGAAQNLTVLRFSGNALSGDVPAGFSRCEALSELSLDGNGLAGSLPGDLYTMPELQRLSLQDNNLSGDLDNLGNLSQLVQIDLSYNKFTGFIPDVFGRLRKLESLNLATNGFNGTLPGSLSSCPMLTVVSIRNNSLSGEITLNFTLLPRLNTFDAGSNRLSGNIPPGLARCTELKTLNLAKNKLDGEIPESFKNLSSLLYLSLTGNGFTNLSSALQVLQDLPKLTSLVLTNNFHGGEMMPMDGIKGFKSMEVLVLANCALTGTIPPWLQTLENLSVLDISWNKLHGNIPPWLGSLNNLFYIDLSNNSFTGELPESFTRMKGLISSNGSSERASTEYIPLFIKKNSTGKGLQYNQASSFPASLSLSNNLLAGPVLPGFGHLVKLHVLDLSWNNFSGRIPDELSDMSSLEKLKLAHNDLSGSIPSSLTKLNFLSDFDVSYNNLTGDIPTGGQFLTFANEGFLGNPALCLLRNASCSEKARVVEAAHRKKSKASLAAVGVGTAVGVIFVLWITYVILARVVRSRMHECNPKAVANAEDSSSGSANSSLVLLFQNNKDLSIEDILKSTNHFDQAYIVGCGGFGLVYKSTLPDGRRVAIKRLSGDYSQIEREFQAEVETLSRAQHENLVLLQGYCKIGNDRLLIYSYMENGSLDYWLHERTDSGALLDWQKRLRIAQGSARGLAYLHMSCEPHILHRDIKSSNILLDENFEAHLADFGLARLVCAYDTHVTTDVVGTLGYIPPEYAQSPIATYKGDIYSFGIVLLELLTGRRPVDMCRPKGSRDVVSWVLQMRKEDRETEVFHPNVHDKANEGELLRVLEIACLCVTAAPKSRPMSQQLVTWLDDIAENRSLIIQ</sequence>
<keyword evidence="8 21" id="KW-0812">Transmembrane</keyword>
<evidence type="ECO:0000256" key="3">
    <source>
        <dbReference type="ARBA" id="ARBA00012513"/>
    </source>
</evidence>
<feature type="region of interest" description="Disordered" evidence="20">
    <location>
        <begin position="180"/>
        <end position="571"/>
    </location>
</feature>
<dbReference type="InterPro" id="IPR003591">
    <property type="entry name" value="Leu-rich_rpt_typical-subtyp"/>
</dbReference>
<evidence type="ECO:0000259" key="22">
    <source>
        <dbReference type="PROSITE" id="PS50011"/>
    </source>
</evidence>
<keyword evidence="4" id="KW-1003">Cell membrane</keyword>
<evidence type="ECO:0000256" key="1">
    <source>
        <dbReference type="ARBA" id="ARBA00004162"/>
    </source>
</evidence>
<comment type="catalytic activity">
    <reaction evidence="19">
        <text>L-seryl-[protein] + ATP = O-phospho-L-seryl-[protein] + ADP + H(+)</text>
        <dbReference type="Rhea" id="RHEA:17989"/>
        <dbReference type="Rhea" id="RHEA-COMP:9863"/>
        <dbReference type="Rhea" id="RHEA-COMP:11604"/>
        <dbReference type="ChEBI" id="CHEBI:15378"/>
        <dbReference type="ChEBI" id="CHEBI:29999"/>
        <dbReference type="ChEBI" id="CHEBI:30616"/>
        <dbReference type="ChEBI" id="CHEBI:83421"/>
        <dbReference type="ChEBI" id="CHEBI:456216"/>
        <dbReference type="EC" id="2.7.11.1"/>
    </reaction>
</comment>
<comment type="similarity">
    <text evidence="2">Belongs to the RLP family.</text>
</comment>
<keyword evidence="13" id="KW-0067">ATP-binding</keyword>
<dbReference type="InterPro" id="IPR008271">
    <property type="entry name" value="Ser/Thr_kinase_AS"/>
</dbReference>
<dbReference type="SUPFAM" id="SSF52047">
    <property type="entry name" value="RNI-like"/>
    <property type="match status" value="1"/>
</dbReference>
<organism evidence="23">
    <name type="scientific">Aegilops tauschii</name>
    <name type="common">Tausch's goatgrass</name>
    <name type="synonym">Aegilops squarrosa</name>
    <dbReference type="NCBI Taxonomy" id="37682"/>
    <lineage>
        <taxon>Eukaryota</taxon>
        <taxon>Viridiplantae</taxon>
        <taxon>Streptophyta</taxon>
        <taxon>Embryophyta</taxon>
        <taxon>Tracheophyta</taxon>
        <taxon>Spermatophyta</taxon>
        <taxon>Magnoliopsida</taxon>
        <taxon>Liliopsida</taxon>
        <taxon>Poales</taxon>
        <taxon>Poaceae</taxon>
        <taxon>BOP clade</taxon>
        <taxon>Pooideae</taxon>
        <taxon>Triticodae</taxon>
        <taxon>Triticeae</taxon>
        <taxon>Triticinae</taxon>
        <taxon>Aegilops</taxon>
    </lineage>
</organism>
<evidence type="ECO:0000256" key="18">
    <source>
        <dbReference type="ARBA" id="ARBA00047899"/>
    </source>
</evidence>
<dbReference type="InterPro" id="IPR001611">
    <property type="entry name" value="Leu-rich_rpt"/>
</dbReference>
<dbReference type="InterPro" id="IPR017441">
    <property type="entry name" value="Protein_kinase_ATP_BS"/>
</dbReference>
<dbReference type="Gene3D" id="3.80.10.10">
    <property type="entry name" value="Ribonuclease Inhibitor"/>
    <property type="match status" value="3"/>
</dbReference>
<evidence type="ECO:0000256" key="17">
    <source>
        <dbReference type="ARBA" id="ARBA00023180"/>
    </source>
</evidence>
<dbReference type="FunFam" id="3.80.10.10:FF:000213">
    <property type="entry name" value="Tyrosine-sulfated glycopeptide receptor 1"/>
    <property type="match status" value="1"/>
</dbReference>
<keyword evidence="10" id="KW-0677">Repeat</keyword>
<dbReference type="Pfam" id="PF00560">
    <property type="entry name" value="LRR_1"/>
    <property type="match status" value="2"/>
</dbReference>
<evidence type="ECO:0000256" key="10">
    <source>
        <dbReference type="ARBA" id="ARBA00022737"/>
    </source>
</evidence>
<protein>
    <recommendedName>
        <fullName evidence="3">non-specific serine/threonine protein kinase</fullName>
        <ecNumber evidence="3">2.7.11.1</ecNumber>
    </recommendedName>
</protein>
<dbReference type="SMART" id="SM00369">
    <property type="entry name" value="LRR_TYP"/>
    <property type="match status" value="7"/>
</dbReference>
<dbReference type="GO" id="GO:0004674">
    <property type="term" value="F:protein serine/threonine kinase activity"/>
    <property type="evidence" value="ECO:0007669"/>
    <property type="project" value="UniProtKB-KW"/>
</dbReference>
<evidence type="ECO:0000256" key="6">
    <source>
        <dbReference type="ARBA" id="ARBA00022614"/>
    </source>
</evidence>
<comment type="subcellular location">
    <subcellularLocation>
        <location evidence="1">Cell membrane</location>
        <topology evidence="1">Single-pass membrane protein</topology>
    </subcellularLocation>
</comment>
<dbReference type="FunFam" id="3.80.10.10:FF:000041">
    <property type="entry name" value="LRR receptor-like serine/threonine-protein kinase ERECTA"/>
    <property type="match status" value="1"/>
</dbReference>
<dbReference type="FunFam" id="3.30.200.20:FF:000566">
    <property type="entry name" value="Phytosulfokine receptor 1"/>
    <property type="match status" value="1"/>
</dbReference>
<dbReference type="PROSITE" id="PS00108">
    <property type="entry name" value="PROTEIN_KINASE_ST"/>
    <property type="match status" value="1"/>
</dbReference>
<dbReference type="Gene3D" id="1.10.510.10">
    <property type="entry name" value="Transferase(Phosphotransferase) domain 1"/>
    <property type="match status" value="1"/>
</dbReference>
<evidence type="ECO:0000256" key="5">
    <source>
        <dbReference type="ARBA" id="ARBA00022527"/>
    </source>
</evidence>
<comment type="catalytic activity">
    <reaction evidence="18">
        <text>L-threonyl-[protein] + ATP = O-phospho-L-threonyl-[protein] + ADP + H(+)</text>
        <dbReference type="Rhea" id="RHEA:46608"/>
        <dbReference type="Rhea" id="RHEA-COMP:11060"/>
        <dbReference type="Rhea" id="RHEA-COMP:11605"/>
        <dbReference type="ChEBI" id="CHEBI:15378"/>
        <dbReference type="ChEBI" id="CHEBI:30013"/>
        <dbReference type="ChEBI" id="CHEBI:30616"/>
        <dbReference type="ChEBI" id="CHEBI:61977"/>
        <dbReference type="ChEBI" id="CHEBI:456216"/>
        <dbReference type="EC" id="2.7.11.1"/>
    </reaction>
</comment>
<dbReference type="InterPro" id="IPR011009">
    <property type="entry name" value="Kinase-like_dom_sf"/>
</dbReference>
<evidence type="ECO:0000256" key="12">
    <source>
        <dbReference type="ARBA" id="ARBA00022777"/>
    </source>
</evidence>
<evidence type="ECO:0000256" key="16">
    <source>
        <dbReference type="ARBA" id="ARBA00023170"/>
    </source>
</evidence>